<dbReference type="GO" id="GO:0008270">
    <property type="term" value="F:zinc ion binding"/>
    <property type="evidence" value="ECO:0007669"/>
    <property type="project" value="InterPro"/>
</dbReference>
<feature type="domain" description="YSIRK Gram-positive signal peptide" evidence="5">
    <location>
        <begin position="6"/>
        <end position="24"/>
    </location>
</feature>
<keyword evidence="7" id="KW-0378">Hydrolase</keyword>
<dbReference type="GO" id="GO:0005576">
    <property type="term" value="C:extracellular region"/>
    <property type="evidence" value="ECO:0007669"/>
    <property type="project" value="InterPro"/>
</dbReference>
<keyword evidence="3" id="KW-0472">Membrane</keyword>
<feature type="compositionally biased region" description="Polar residues" evidence="2">
    <location>
        <begin position="58"/>
        <end position="76"/>
    </location>
</feature>
<organism evidence="7 8">
    <name type="scientific">Limosilactobacillus reuteri subsp. rodentium (strain DSM 17509 / CIP 109821 / 100-23)</name>
    <name type="common">Lactobacillus reuteri</name>
    <dbReference type="NCBI Taxonomy" id="349123"/>
    <lineage>
        <taxon>Bacteria</taxon>
        <taxon>Bacillati</taxon>
        <taxon>Bacillota</taxon>
        <taxon>Bacilli</taxon>
        <taxon>Lactobacillales</taxon>
        <taxon>Lactobacillaceae</taxon>
        <taxon>Limosilactobacillus</taxon>
    </lineage>
</organism>
<evidence type="ECO:0000256" key="2">
    <source>
        <dbReference type="SAM" id="MobiDB-lite"/>
    </source>
</evidence>
<feature type="signal peptide" evidence="4">
    <location>
        <begin position="1"/>
        <end position="32"/>
    </location>
</feature>
<keyword evidence="3" id="KW-0812">Transmembrane</keyword>
<evidence type="ECO:0000313" key="7">
    <source>
        <dbReference type="EMBL" id="EDX42818.1"/>
    </source>
</evidence>
<keyword evidence="3" id="KW-1133">Transmembrane helix</keyword>
<evidence type="ECO:0000256" key="4">
    <source>
        <dbReference type="SAM" id="SignalP"/>
    </source>
</evidence>
<dbReference type="InterPro" id="IPR011505">
    <property type="entry name" value="Peptidase_M26_C_dom"/>
</dbReference>
<feature type="compositionally biased region" description="Low complexity" evidence="2">
    <location>
        <begin position="77"/>
        <end position="87"/>
    </location>
</feature>
<comment type="caution">
    <text evidence="7">The sequence shown here is derived from an EMBL/GenBank/DDBJ whole genome shotgun (WGS) entry which is preliminary data.</text>
</comment>
<feature type="compositionally biased region" description="Low complexity" evidence="2">
    <location>
        <begin position="39"/>
        <end position="49"/>
    </location>
</feature>
<dbReference type="EC" id="3.4.24.13" evidence="7"/>
<evidence type="ECO:0000256" key="1">
    <source>
        <dbReference type="ARBA" id="ARBA00022729"/>
    </source>
</evidence>
<dbReference type="EMBL" id="AAPZ02000001">
    <property type="protein sequence ID" value="EDX42818.1"/>
    <property type="molecule type" value="Genomic_DNA"/>
</dbReference>
<feature type="domain" description="Peptidase M26 C-terminal" evidence="6">
    <location>
        <begin position="146"/>
        <end position="832"/>
    </location>
</feature>
<dbReference type="eggNOG" id="COG0810">
    <property type="taxonomic scope" value="Bacteria"/>
</dbReference>
<dbReference type="InterPro" id="IPR005877">
    <property type="entry name" value="YSIRK_signal_dom"/>
</dbReference>
<keyword evidence="1 4" id="KW-0732">Signal</keyword>
<gene>
    <name evidence="7" type="ORF">Lreu23DRAFT_4337</name>
</gene>
<evidence type="ECO:0000313" key="8">
    <source>
        <dbReference type="Proteomes" id="UP000003853"/>
    </source>
</evidence>
<accession>B3XP61</accession>
<proteinExistence type="predicted"/>
<dbReference type="Proteomes" id="UP000003853">
    <property type="component" value="Unassembled WGS sequence"/>
</dbReference>
<name>B3XP61_LIMR1</name>
<dbReference type="RefSeq" id="WP_003664460.1">
    <property type="nucleotide sequence ID" value="NZ_AAPZ02000001.1"/>
</dbReference>
<evidence type="ECO:0000256" key="3">
    <source>
        <dbReference type="SAM" id="Phobius"/>
    </source>
</evidence>
<dbReference type="GO" id="GO:0004222">
    <property type="term" value="F:metalloendopeptidase activity"/>
    <property type="evidence" value="ECO:0007669"/>
    <property type="project" value="InterPro"/>
</dbReference>
<dbReference type="PATRIC" id="fig|349123.13.peg.1343"/>
<feature type="region of interest" description="Disordered" evidence="2">
    <location>
        <begin position="38"/>
        <end position="93"/>
    </location>
</feature>
<feature type="chain" id="PRO_5039701831" evidence="4">
    <location>
        <begin position="33"/>
        <end position="1235"/>
    </location>
</feature>
<feature type="transmembrane region" description="Helical" evidence="3">
    <location>
        <begin position="1204"/>
        <end position="1221"/>
    </location>
</feature>
<dbReference type="NCBIfam" id="TIGR01167">
    <property type="entry name" value="LPXTG_anchor"/>
    <property type="match status" value="1"/>
</dbReference>
<reference evidence="8" key="1">
    <citation type="submission" date="2008-06" db="EMBL/GenBank/DDBJ databases">
        <title>Permanent draft sequence of Lactobacillus reuteri 100-23.</title>
        <authorList>
            <consortium name="US DOE Joint Genome Institute"/>
            <person name="Copeland A."/>
            <person name="Lucas S."/>
            <person name="Lapidus A."/>
            <person name="Barry K."/>
            <person name="Detter J.C."/>
            <person name="Glavina del Rio T."/>
            <person name="Hammon N."/>
            <person name="Israni S."/>
            <person name="Dalin E."/>
            <person name="Tice H."/>
            <person name="Pitluck S."/>
            <person name="Sun H."/>
            <person name="Schmutz J."/>
            <person name="Larimer F."/>
            <person name="Land M."/>
            <person name="Hauser L."/>
            <person name="Walter J."/>
            <person name="Heng N.C.K."/>
            <person name="Tannock G.W."/>
            <person name="Richardson P."/>
        </authorList>
    </citation>
    <scope>NUCLEOTIDE SEQUENCE [LARGE SCALE GENOMIC DNA]</scope>
    <source>
        <strain evidence="8">DSM 17509 / CIP 109821 / 100-23</strain>
    </source>
</reference>
<dbReference type="Pfam" id="PF04650">
    <property type="entry name" value="YSIRK_signal"/>
    <property type="match status" value="1"/>
</dbReference>
<sequence>MQKHSQYRYALRKLSVGLTSVAVGLVFTSVVATTGHADTTQQTETQTSQNSEPIAVINQPSNPDSNPASTQQLATPQETKAATQQEETATKKTVTENINDVQDNSKQSQSPAQNAAIEEVPAQPVNSTANKVAIQSQPTETQLDPTLVTSVTNNLSAVGYNVFDIREATEMWANEQLTNWYMRDDFKQVHDQLPTLVPQLLSHADNLATADQRVHDNAAAIMIGMSYLHRWYNISFGDKELLPIMMFDPKALGSNLDSIDWLTSIGKLTYEELLPENNVLTFKQKLAPMLNTKLDLITFLGDLRQKWSPKLTADQWFKSNTGVHIVEVPSKEVPDLNLHLYHRLSTGDASFQKFILPLLNIKNDDMYVVSTLGATIFGMYDPYIDLKYRKEPEVYQEKVKQVHKELDRLSVAWGDHFDFWYRMTNENGKKRLRQANIQVWDSYDAIDSSKKSGRTWLYKYTNYSPAVYEFFGPVGERFEPTGISAAATGNFVYFYAARIIDNYGTAIFTHEMVHHFDGSIYLDGFGRRAGTGVELYADGLLQSAWRPNTVNYLLNTAITFGNEDNRTINKGPERFQTREDLQEYMHGLFDVTYLLDYAEAQAMIDKSTKEKQLMYAQISYDPGKKADVVSGPISEEIAAKLKTIDDFIDNNIIASRGYKAGNYGNNAYQQIPMYVPDYAGTQSATSASGAITFRKTAFELLAAKGWEDGFISYSSNKYASDAKKAGRPLSDTYKLEKIFKGEYNNDYATFKKAMFKERIDKRESFKPITITLNKKNIQLNTWDDLQSLMQNTVDQELAARAKGKSSNLINNLKAAVLATEMKQTNDFRSSIFNVLPAQIDKGEILEDGTSYDLPAYDLETLKKGTAVEDGTSYDLPAYDLETLKKGTTVEDGTNYDLPAYDLETLKKGTAVEDGTSYDLPAYDLETLKKGTTVEDGTNYDLPAYDLETLKKGTAVEDGTSYDLPAYDLETLKKGTAVEDGTSYDLPAYDLETLKKGTAVEDGTSYDLPAYDLEALKKGTTVEDGTSYDLPAYDLEALKKGTTVENGTSYDLPAYDLEALKKGATVEDGTSYDLPAYDLEALKKGATVEDGTSYDLPTYDLEALKKGTAVEDGTSYDLPAYDLESQTENSATEIEVLNIDPLDSNNTPVNINELTNTPKLADAALKLSPQNVRENSQINMGVNDNHKLTQEKNTRLPQTGNNNNIILPMLAVLGSLLAILGVKFSRGTDNEKDSIS</sequence>
<protein>
    <submittedName>
        <fullName evidence="7">LPXTG-motif cell wall anchor domain protein</fullName>
        <ecNumber evidence="7">3.4.24.13</ecNumber>
    </submittedName>
</protein>
<evidence type="ECO:0000259" key="6">
    <source>
        <dbReference type="Pfam" id="PF07580"/>
    </source>
</evidence>
<dbReference type="AlphaFoldDB" id="B3XP61"/>
<evidence type="ECO:0000259" key="5">
    <source>
        <dbReference type="Pfam" id="PF04650"/>
    </source>
</evidence>
<dbReference type="NCBIfam" id="TIGR01168">
    <property type="entry name" value="YSIRK_signal"/>
    <property type="match status" value="1"/>
</dbReference>
<dbReference type="Pfam" id="PF07580">
    <property type="entry name" value="Peptidase_M26_C"/>
    <property type="match status" value="1"/>
</dbReference>